<dbReference type="InterPro" id="IPR013783">
    <property type="entry name" value="Ig-like_fold"/>
</dbReference>
<dbReference type="InterPro" id="IPR015943">
    <property type="entry name" value="WD40/YVTN_repeat-like_dom_sf"/>
</dbReference>
<gene>
    <name evidence="3" type="ORF">G0Q07_00590</name>
</gene>
<dbReference type="InterPro" id="IPR036890">
    <property type="entry name" value="HATPase_C_sf"/>
</dbReference>
<dbReference type="RefSeq" id="WP_163344239.1">
    <property type="nucleotide sequence ID" value="NZ_CP048409.1"/>
</dbReference>
<dbReference type="Gene3D" id="3.30.565.10">
    <property type="entry name" value="Histidine kinase-like ATPase, C-terminal domain"/>
    <property type="match status" value="1"/>
</dbReference>
<dbReference type="GO" id="GO:0016020">
    <property type="term" value="C:membrane"/>
    <property type="evidence" value="ECO:0007669"/>
    <property type="project" value="InterPro"/>
</dbReference>
<keyword evidence="4" id="KW-1185">Reference proteome</keyword>
<name>A0A6C0R7Z9_9BACT</name>
<dbReference type="AlphaFoldDB" id="A0A6C0R7Z9"/>
<proteinExistence type="predicted"/>
<feature type="transmembrane region" description="Helical" evidence="1">
    <location>
        <begin position="608"/>
        <end position="626"/>
    </location>
</feature>
<dbReference type="Proteomes" id="UP000474630">
    <property type="component" value="Chromosome"/>
</dbReference>
<keyword evidence="1" id="KW-0812">Transmembrane</keyword>
<dbReference type="InterPro" id="IPR050640">
    <property type="entry name" value="Bact_2-comp_sensor_kinase"/>
</dbReference>
<sequence>MKQSHRFKQKIIYDSSPDSEMLQQVMDYSTIDSIKLYNINPEWGSVIFMEEGSQNYMWQMNADSIYISDVTTGNLIRQLYTSENIISVVQFGNDFAGYNNQHEVFLIHNDKISPLFSIAEPAGFFKLISSPANDALIVKTDQNLYIYKNKLTVIKEELTHIRDLVYDVEDNLWVATEEGLYNFFQLNFQNFKFNMGNKDWVWSVQEDEKHNFWFASYQNGLWKWDGENITDYTNVVNRQLPKHLKRRPVPNYYAYYMGASRRGSTLFFPTEYNVLKYESEKFSPVLGLPELPFQMTKVYPDGKLYCSGYPGLFILDENNKVKSWTREELGVSSVLNFEFDKNNNLVVIGRNGLSVIKNNRIIHYDNAHLLHSYSLAKDHHKNIWVAGIEHVNLFNGNSVKQIESREGEAFYSMIFVKPHFLFLGGIKGLYIADLQKYYESGVFETILFNQSNGFTGIECGQNGFLTDAEGMLWIPTSDLVTRFDPMQLIQQQIIPPRIFLNVNSSVDNIQWNPETTVKSTTFDYKHNNLKFSIDAVSFTNSGNIRYYYRLKGLQENWSEATDNNEIIYYNLRPGKYEFEVKADAGVSQATSETLHATFTIKHPFWEKWWFIVIEVVVLSVAVFFLIQYFRKREKKKAATKQRLTQLRSEALAAQLDPHFVMNCLNNISGLVNAGYKKQANQYIVSFSKLLRVILQNVKKESISLNSEIEIVSKYMELEQFRCNHCFSFKIVLPQNHSTEKILVPPMMLQPLVENSIKHGFSGVKINNAEIVINIEVRNRFLYISVLDNGKGFKEQSNSFGTGLGTKITRERIELLQKRQNLQFEISDRNPGANVSFRIPLVLKADDF</sequence>
<dbReference type="Pfam" id="PF06580">
    <property type="entry name" value="His_kinase"/>
    <property type="match status" value="1"/>
</dbReference>
<evidence type="ECO:0000313" key="4">
    <source>
        <dbReference type="Proteomes" id="UP000474630"/>
    </source>
</evidence>
<dbReference type="PROSITE" id="PS50109">
    <property type="entry name" value="HIS_KIN"/>
    <property type="match status" value="1"/>
</dbReference>
<keyword evidence="1" id="KW-0472">Membrane</keyword>
<dbReference type="Pfam" id="PF07495">
    <property type="entry name" value="Y_Y_Y"/>
    <property type="match status" value="1"/>
</dbReference>
<dbReference type="Gene3D" id="2.130.10.10">
    <property type="entry name" value="YVTN repeat-like/Quinoprotein amine dehydrogenase"/>
    <property type="match status" value="1"/>
</dbReference>
<dbReference type="PANTHER" id="PTHR34220">
    <property type="entry name" value="SENSOR HISTIDINE KINASE YPDA"/>
    <property type="match status" value="1"/>
</dbReference>
<keyword evidence="1" id="KW-1133">Transmembrane helix</keyword>
<reference evidence="3 4" key="1">
    <citation type="submission" date="2020-02" db="EMBL/GenBank/DDBJ databases">
        <title>Genome sequencing for Draconibacterium sp. strain M1.</title>
        <authorList>
            <person name="Park S.-J."/>
        </authorList>
    </citation>
    <scope>NUCLEOTIDE SEQUENCE [LARGE SCALE GENOMIC DNA]</scope>
    <source>
        <strain evidence="3 4">M1</strain>
    </source>
</reference>
<evidence type="ECO:0000313" key="3">
    <source>
        <dbReference type="EMBL" id="QIA06320.1"/>
    </source>
</evidence>
<dbReference type="EMBL" id="CP048409">
    <property type="protein sequence ID" value="QIA06320.1"/>
    <property type="molecule type" value="Genomic_DNA"/>
</dbReference>
<dbReference type="Gene3D" id="2.60.40.10">
    <property type="entry name" value="Immunoglobulins"/>
    <property type="match status" value="1"/>
</dbReference>
<dbReference type="InterPro" id="IPR011123">
    <property type="entry name" value="Y_Y_Y"/>
</dbReference>
<accession>A0A6C0R7Z9</accession>
<dbReference type="KEGG" id="drc:G0Q07_00590"/>
<organism evidence="3 4">
    <name type="scientific">Draconibacterium halophilum</name>
    <dbReference type="NCBI Taxonomy" id="2706887"/>
    <lineage>
        <taxon>Bacteria</taxon>
        <taxon>Pseudomonadati</taxon>
        <taxon>Bacteroidota</taxon>
        <taxon>Bacteroidia</taxon>
        <taxon>Marinilabiliales</taxon>
        <taxon>Prolixibacteraceae</taxon>
        <taxon>Draconibacterium</taxon>
    </lineage>
</organism>
<dbReference type="InterPro" id="IPR003594">
    <property type="entry name" value="HATPase_dom"/>
</dbReference>
<dbReference type="SUPFAM" id="SSF55874">
    <property type="entry name" value="ATPase domain of HSP90 chaperone/DNA topoisomerase II/histidine kinase"/>
    <property type="match status" value="1"/>
</dbReference>
<dbReference type="SMART" id="SM00387">
    <property type="entry name" value="HATPase_c"/>
    <property type="match status" value="1"/>
</dbReference>
<protein>
    <recommendedName>
        <fullName evidence="2">Histidine kinase domain-containing protein</fullName>
    </recommendedName>
</protein>
<dbReference type="PANTHER" id="PTHR34220:SF7">
    <property type="entry name" value="SENSOR HISTIDINE KINASE YPDA"/>
    <property type="match status" value="1"/>
</dbReference>
<feature type="domain" description="Histidine kinase" evidence="2">
    <location>
        <begin position="747"/>
        <end position="842"/>
    </location>
</feature>
<dbReference type="GO" id="GO:0000155">
    <property type="term" value="F:phosphorelay sensor kinase activity"/>
    <property type="evidence" value="ECO:0007669"/>
    <property type="project" value="InterPro"/>
</dbReference>
<dbReference type="InterPro" id="IPR005467">
    <property type="entry name" value="His_kinase_dom"/>
</dbReference>
<dbReference type="Pfam" id="PF02518">
    <property type="entry name" value="HATPase_c"/>
    <property type="match status" value="1"/>
</dbReference>
<dbReference type="SUPFAM" id="SSF63829">
    <property type="entry name" value="Calcium-dependent phosphotriesterase"/>
    <property type="match status" value="1"/>
</dbReference>
<evidence type="ECO:0000256" key="1">
    <source>
        <dbReference type="SAM" id="Phobius"/>
    </source>
</evidence>
<evidence type="ECO:0000259" key="2">
    <source>
        <dbReference type="PROSITE" id="PS50109"/>
    </source>
</evidence>
<dbReference type="InterPro" id="IPR010559">
    <property type="entry name" value="Sig_transdc_His_kin_internal"/>
</dbReference>